<keyword evidence="6" id="KW-0326">Glycosidase</keyword>
<dbReference type="EMBL" id="CABFNS010000642">
    <property type="protein sequence ID" value="VUC22566.1"/>
    <property type="molecule type" value="Genomic_DNA"/>
</dbReference>
<reference evidence="8 9" key="1">
    <citation type="submission" date="2019-06" db="EMBL/GenBank/DDBJ databases">
        <authorList>
            <person name="Broberg M."/>
        </authorList>
    </citation>
    <scope>NUCLEOTIDE SEQUENCE [LARGE SCALE GENOMIC DNA]</scope>
</reference>
<protein>
    <recommendedName>
        <fullName evidence="6">alpha-1,2-Mannosidase</fullName>
        <ecNumber evidence="6">3.2.1.-</ecNumber>
    </recommendedName>
</protein>
<keyword evidence="5" id="KW-1015">Disulfide bond</keyword>
<dbReference type="EC" id="3.2.1.-" evidence="6"/>
<dbReference type="Proteomes" id="UP000766486">
    <property type="component" value="Unassembled WGS sequence"/>
</dbReference>
<proteinExistence type="inferred from homology"/>
<dbReference type="InterPro" id="IPR050749">
    <property type="entry name" value="Glycosyl_Hydrolase_47"/>
</dbReference>
<dbReference type="PANTHER" id="PTHR11742">
    <property type="entry name" value="MANNOSYL-OLIGOSACCHARIDE ALPHA-1,2-MANNOSIDASE-RELATED"/>
    <property type="match status" value="1"/>
</dbReference>
<organism evidence="8 9">
    <name type="scientific">Bionectria ochroleuca</name>
    <name type="common">Gliocladium roseum</name>
    <dbReference type="NCBI Taxonomy" id="29856"/>
    <lineage>
        <taxon>Eukaryota</taxon>
        <taxon>Fungi</taxon>
        <taxon>Dikarya</taxon>
        <taxon>Ascomycota</taxon>
        <taxon>Pezizomycotina</taxon>
        <taxon>Sordariomycetes</taxon>
        <taxon>Hypocreomycetidae</taxon>
        <taxon>Hypocreales</taxon>
        <taxon>Bionectriaceae</taxon>
        <taxon>Clonostachys</taxon>
    </lineage>
</organism>
<dbReference type="Gene3D" id="1.50.10.10">
    <property type="match status" value="1"/>
</dbReference>
<keyword evidence="9" id="KW-1185">Reference proteome</keyword>
<evidence type="ECO:0000256" key="7">
    <source>
        <dbReference type="SAM" id="MobiDB-lite"/>
    </source>
</evidence>
<dbReference type="InterPro" id="IPR001382">
    <property type="entry name" value="Glyco_hydro_47"/>
</dbReference>
<evidence type="ECO:0000256" key="4">
    <source>
        <dbReference type="ARBA" id="ARBA00022801"/>
    </source>
</evidence>
<evidence type="ECO:0000313" key="8">
    <source>
        <dbReference type="EMBL" id="VUC22566.1"/>
    </source>
</evidence>
<dbReference type="SUPFAM" id="SSF48225">
    <property type="entry name" value="Seven-hairpin glycosidases"/>
    <property type="match status" value="1"/>
</dbReference>
<dbReference type="InterPro" id="IPR036026">
    <property type="entry name" value="Seven-hairpin_glycosidases"/>
</dbReference>
<dbReference type="PANTHER" id="PTHR11742:SF89">
    <property type="entry name" value="ALPHA-1,2-MANNOSIDASE"/>
    <property type="match status" value="1"/>
</dbReference>
<dbReference type="InterPro" id="IPR012341">
    <property type="entry name" value="6hp_glycosidase-like_sf"/>
</dbReference>
<sequence>MALGRTRWLVVALAIVTTFYVFHSSLLDFNFSSGSHGLPKPLAPVPIPEPDKAYVWRKVEYHNPVESYRPLPDPPTVSLPRVQAKFYTGGSSQESRRNAIKDAFVSAWSTYKHHAWLRDEVTPVTGKQKDTFGGWGATLVDSLDTLWIMGFVDEFQQAVDAIDREITFESTNLKEVNIFETNIRFLGGLLSAYDLSADPRLIKKARDVGDMLYKAFDTPKHLPIARWNLKAAAQGTKQDDSNFILLSEFGSLSLEFTRLSLLTNDPKYYDAIQRIADMFAEAQMTTKVPGLWAHGVSPAEGKMDLAKDYSLGATSDSIYEYLIKMTALLGNTQGIYGDMYGKSVEAIMNHLVYRPMTPNGDDILFLGSAQSVKSKKDGSPEIKLETTASHTSCSAGGMFALGGRLLANESQVATGAKLTTGCAWAYQSMSSGVMPESLYFRSCPSLEPCLWDDSKWHEGIIKQTSSRDVKKTILEERLPKGITRITDPRYLLRPEAIESVFILFRTTGNSHWRDVAWDMWQAIDKLTRTKLANSAVRDVNAKEEKTAQELEEEKKEGKTTEKDKDSETDKEVAGKLDAMDSYWTAETLKYFYLIFSESSLVSLDEWVFNTEGHPLRRAQAHA</sequence>
<evidence type="ECO:0000256" key="2">
    <source>
        <dbReference type="ARBA" id="ARBA00004922"/>
    </source>
</evidence>
<accession>A0ABY6TV73</accession>
<comment type="caution">
    <text evidence="8">The sequence shown here is derived from an EMBL/GenBank/DDBJ whole genome shotgun (WGS) entry which is preliminary data.</text>
</comment>
<comment type="pathway">
    <text evidence="2">Protein modification; protein glycosylation.</text>
</comment>
<comment type="similarity">
    <text evidence="3 6">Belongs to the glycosyl hydrolase 47 family.</text>
</comment>
<gene>
    <name evidence="8" type="ORF">CLO192961_LOCUS89134</name>
</gene>
<evidence type="ECO:0000256" key="6">
    <source>
        <dbReference type="RuleBase" id="RU361193"/>
    </source>
</evidence>
<evidence type="ECO:0000256" key="3">
    <source>
        <dbReference type="ARBA" id="ARBA00007658"/>
    </source>
</evidence>
<evidence type="ECO:0000256" key="1">
    <source>
        <dbReference type="ARBA" id="ARBA00001913"/>
    </source>
</evidence>
<dbReference type="Pfam" id="PF01532">
    <property type="entry name" value="Glyco_hydro_47"/>
    <property type="match status" value="1"/>
</dbReference>
<evidence type="ECO:0000256" key="5">
    <source>
        <dbReference type="ARBA" id="ARBA00023157"/>
    </source>
</evidence>
<comment type="cofactor">
    <cofactor evidence="1">
        <name>Ca(2+)</name>
        <dbReference type="ChEBI" id="CHEBI:29108"/>
    </cofactor>
</comment>
<dbReference type="PRINTS" id="PR00747">
    <property type="entry name" value="GLYHDRLASE47"/>
</dbReference>
<feature type="region of interest" description="Disordered" evidence="7">
    <location>
        <begin position="541"/>
        <end position="571"/>
    </location>
</feature>
<evidence type="ECO:0000313" key="9">
    <source>
        <dbReference type="Proteomes" id="UP000766486"/>
    </source>
</evidence>
<keyword evidence="4 6" id="KW-0378">Hydrolase</keyword>
<name>A0ABY6TV73_BIOOC</name>